<proteinExistence type="predicted"/>
<reference evidence="1" key="2">
    <citation type="submission" date="2020-11" db="EMBL/GenBank/DDBJ databases">
        <authorList>
            <person name="McCartney M.A."/>
            <person name="Auch B."/>
            <person name="Kono T."/>
            <person name="Mallez S."/>
            <person name="Becker A."/>
            <person name="Gohl D.M."/>
            <person name="Silverstein K.A.T."/>
            <person name="Koren S."/>
            <person name="Bechman K.B."/>
            <person name="Herman A."/>
            <person name="Abrahante J.E."/>
            <person name="Garbe J."/>
        </authorList>
    </citation>
    <scope>NUCLEOTIDE SEQUENCE</scope>
    <source>
        <strain evidence="1">Duluth1</strain>
        <tissue evidence="1">Whole animal</tissue>
    </source>
</reference>
<comment type="caution">
    <text evidence="1">The sequence shown here is derived from an EMBL/GenBank/DDBJ whole genome shotgun (WGS) entry which is preliminary data.</text>
</comment>
<dbReference type="Proteomes" id="UP000828390">
    <property type="component" value="Unassembled WGS sequence"/>
</dbReference>
<name>A0A9D3Z5B8_DREPO</name>
<keyword evidence="2" id="KW-1185">Reference proteome</keyword>
<evidence type="ECO:0000313" key="1">
    <source>
        <dbReference type="EMBL" id="KAH3710946.1"/>
    </source>
</evidence>
<accession>A0A9D3Z5B8</accession>
<organism evidence="1 2">
    <name type="scientific">Dreissena polymorpha</name>
    <name type="common">Zebra mussel</name>
    <name type="synonym">Mytilus polymorpha</name>
    <dbReference type="NCBI Taxonomy" id="45954"/>
    <lineage>
        <taxon>Eukaryota</taxon>
        <taxon>Metazoa</taxon>
        <taxon>Spiralia</taxon>
        <taxon>Lophotrochozoa</taxon>
        <taxon>Mollusca</taxon>
        <taxon>Bivalvia</taxon>
        <taxon>Autobranchia</taxon>
        <taxon>Heteroconchia</taxon>
        <taxon>Euheterodonta</taxon>
        <taxon>Imparidentia</taxon>
        <taxon>Neoheterodontei</taxon>
        <taxon>Myida</taxon>
        <taxon>Dreissenoidea</taxon>
        <taxon>Dreissenidae</taxon>
        <taxon>Dreissena</taxon>
    </lineage>
</organism>
<gene>
    <name evidence="1" type="ORF">DPMN_070444</name>
</gene>
<dbReference type="AlphaFoldDB" id="A0A9D3Z5B8"/>
<evidence type="ECO:0000313" key="2">
    <source>
        <dbReference type="Proteomes" id="UP000828390"/>
    </source>
</evidence>
<sequence>MDDEMTTDDKLMLMRCQLLLQVETVILIAKAKLRQRNRKFAKIFILTSELNEKENQLGQTMARQ</sequence>
<dbReference type="EMBL" id="JAIWYP010000014">
    <property type="protein sequence ID" value="KAH3710946.1"/>
    <property type="molecule type" value="Genomic_DNA"/>
</dbReference>
<reference evidence="1" key="1">
    <citation type="journal article" date="2019" name="bioRxiv">
        <title>The Genome of the Zebra Mussel, Dreissena polymorpha: A Resource for Invasive Species Research.</title>
        <authorList>
            <person name="McCartney M.A."/>
            <person name="Auch B."/>
            <person name="Kono T."/>
            <person name="Mallez S."/>
            <person name="Zhang Y."/>
            <person name="Obille A."/>
            <person name="Becker A."/>
            <person name="Abrahante J.E."/>
            <person name="Garbe J."/>
            <person name="Badalamenti J.P."/>
            <person name="Herman A."/>
            <person name="Mangelson H."/>
            <person name="Liachko I."/>
            <person name="Sullivan S."/>
            <person name="Sone E.D."/>
            <person name="Koren S."/>
            <person name="Silverstein K.A.T."/>
            <person name="Beckman K.B."/>
            <person name="Gohl D.M."/>
        </authorList>
    </citation>
    <scope>NUCLEOTIDE SEQUENCE</scope>
    <source>
        <strain evidence="1">Duluth1</strain>
        <tissue evidence="1">Whole animal</tissue>
    </source>
</reference>
<protein>
    <submittedName>
        <fullName evidence="1">Uncharacterized protein</fullName>
    </submittedName>
</protein>